<dbReference type="InterPro" id="IPR006935">
    <property type="entry name" value="Helicase/UvrB_N"/>
</dbReference>
<keyword evidence="1" id="KW-0378">Hydrolase</keyword>
<dbReference type="InterPro" id="IPR027417">
    <property type="entry name" value="P-loop_NTPase"/>
</dbReference>
<evidence type="ECO:0000313" key="3">
    <source>
        <dbReference type="EMBL" id="CAG8831214.1"/>
    </source>
</evidence>
<keyword evidence="1" id="KW-0347">Helicase</keyword>
<dbReference type="Gene3D" id="3.40.50.300">
    <property type="entry name" value="P-loop containing nucleotide triphosphate hydrolases"/>
    <property type="match status" value="1"/>
</dbReference>
<accession>A0ABN7WG50</accession>
<sequence>MLLNKIRVVGKVLPREFKEKSLTKELIAYFSLLVTNPNEVQTVLRCHASGKTALALQQEVSDEEIIEARGYLRNEKEGRQIIIQVVEFSKLPEIPSQAVNQVRLLGRIINNCELADKEKDVFSFKIEVPTKDNPLNTFFCRIQGDESGTNFFGSGPMFRVAGYGRTIQRLVWGIQRGQKEQVLLGATGTGKTFTMANIIQQTQKSTLILVHNKTLAMQIYQEKQNYYEILGLEENASFAEIEK</sequence>
<dbReference type="PANTHER" id="PTHR24029:SF0">
    <property type="entry name" value="UVRABC SYSTEM PROTEIN B"/>
    <property type="match status" value="1"/>
</dbReference>
<organism evidence="3 4">
    <name type="scientific">Gigaspora margarita</name>
    <dbReference type="NCBI Taxonomy" id="4874"/>
    <lineage>
        <taxon>Eukaryota</taxon>
        <taxon>Fungi</taxon>
        <taxon>Fungi incertae sedis</taxon>
        <taxon>Mucoromycota</taxon>
        <taxon>Glomeromycotina</taxon>
        <taxon>Glomeromycetes</taxon>
        <taxon>Diversisporales</taxon>
        <taxon>Gigasporaceae</taxon>
        <taxon>Gigaspora</taxon>
    </lineage>
</organism>
<protein>
    <submittedName>
        <fullName evidence="3">35281_t:CDS:1</fullName>
    </submittedName>
</protein>
<name>A0ABN7WG50_GIGMA</name>
<feature type="domain" description="Helicase/UvrB N-terminal" evidence="2">
    <location>
        <begin position="166"/>
        <end position="227"/>
    </location>
</feature>
<keyword evidence="4" id="KW-1185">Reference proteome</keyword>
<gene>
    <name evidence="3" type="ORF">GMARGA_LOCUS30593</name>
</gene>
<dbReference type="InterPro" id="IPR004807">
    <property type="entry name" value="UvrB"/>
</dbReference>
<keyword evidence="1" id="KW-0547">Nucleotide-binding</keyword>
<dbReference type="Pfam" id="PF04851">
    <property type="entry name" value="ResIII"/>
    <property type="match status" value="1"/>
</dbReference>
<evidence type="ECO:0000256" key="1">
    <source>
        <dbReference type="ARBA" id="ARBA00022806"/>
    </source>
</evidence>
<comment type="caution">
    <text evidence="3">The sequence shown here is derived from an EMBL/GenBank/DDBJ whole genome shotgun (WGS) entry which is preliminary data.</text>
</comment>
<feature type="non-terminal residue" evidence="3">
    <location>
        <position position="243"/>
    </location>
</feature>
<dbReference type="SUPFAM" id="SSF52540">
    <property type="entry name" value="P-loop containing nucleoside triphosphate hydrolases"/>
    <property type="match status" value="1"/>
</dbReference>
<proteinExistence type="predicted"/>
<evidence type="ECO:0000313" key="4">
    <source>
        <dbReference type="Proteomes" id="UP000789901"/>
    </source>
</evidence>
<evidence type="ECO:0000259" key="2">
    <source>
        <dbReference type="Pfam" id="PF04851"/>
    </source>
</evidence>
<dbReference type="PANTHER" id="PTHR24029">
    <property type="entry name" value="UVRABC SYSTEM PROTEIN B"/>
    <property type="match status" value="1"/>
</dbReference>
<dbReference type="EMBL" id="CAJVQB010043512">
    <property type="protein sequence ID" value="CAG8831214.1"/>
    <property type="molecule type" value="Genomic_DNA"/>
</dbReference>
<dbReference type="Proteomes" id="UP000789901">
    <property type="component" value="Unassembled WGS sequence"/>
</dbReference>
<keyword evidence="1" id="KW-0067">ATP-binding</keyword>
<reference evidence="3 4" key="1">
    <citation type="submission" date="2021-06" db="EMBL/GenBank/DDBJ databases">
        <authorList>
            <person name="Kallberg Y."/>
            <person name="Tangrot J."/>
            <person name="Rosling A."/>
        </authorList>
    </citation>
    <scope>NUCLEOTIDE SEQUENCE [LARGE SCALE GENOMIC DNA]</scope>
    <source>
        <strain evidence="3 4">120-4 pot B 10/14</strain>
    </source>
</reference>